<evidence type="ECO:0000313" key="4">
    <source>
        <dbReference type="Proteomes" id="UP000052022"/>
    </source>
</evidence>
<keyword evidence="2" id="KW-0472">Membrane</keyword>
<dbReference type="STRING" id="928856.SAMN04488049_1219"/>
<dbReference type="AlphaFoldDB" id="A0A0P1GSS6"/>
<accession>A0A0P1GSS6</accession>
<proteinExistence type="predicted"/>
<keyword evidence="2" id="KW-0812">Transmembrane</keyword>
<keyword evidence="4" id="KW-1185">Reference proteome</keyword>
<evidence type="ECO:0000256" key="1">
    <source>
        <dbReference type="SAM" id="MobiDB-lite"/>
    </source>
</evidence>
<feature type="transmembrane region" description="Helical" evidence="2">
    <location>
        <begin position="28"/>
        <end position="51"/>
    </location>
</feature>
<sequence length="76" mass="8058">MPNLPTLLPTLSAFAALATYLAAGELSWWMLVAVLATPLLIVAGLAIYHLALALNSDEGKPTGEHTNRKSLSRFGP</sequence>
<evidence type="ECO:0000256" key="2">
    <source>
        <dbReference type="SAM" id="Phobius"/>
    </source>
</evidence>
<protein>
    <submittedName>
        <fullName evidence="3">Uncharacterized protein</fullName>
    </submittedName>
</protein>
<organism evidence="3 4">
    <name type="scientific">Tritonibacter multivorans</name>
    <dbReference type="NCBI Taxonomy" id="928856"/>
    <lineage>
        <taxon>Bacteria</taxon>
        <taxon>Pseudomonadati</taxon>
        <taxon>Pseudomonadota</taxon>
        <taxon>Alphaproteobacteria</taxon>
        <taxon>Rhodobacterales</taxon>
        <taxon>Paracoccaceae</taxon>
        <taxon>Tritonibacter</taxon>
    </lineage>
</organism>
<evidence type="ECO:0000313" key="3">
    <source>
        <dbReference type="EMBL" id="CUH78724.1"/>
    </source>
</evidence>
<reference evidence="3 4" key="1">
    <citation type="submission" date="2015-09" db="EMBL/GenBank/DDBJ databases">
        <authorList>
            <consortium name="Swine Surveillance"/>
        </authorList>
    </citation>
    <scope>NUCLEOTIDE SEQUENCE [LARGE SCALE GENOMIC DNA]</scope>
    <source>
        <strain evidence="3 4">CECT 7557</strain>
    </source>
</reference>
<dbReference type="Proteomes" id="UP000052022">
    <property type="component" value="Unassembled WGS sequence"/>
</dbReference>
<feature type="compositionally biased region" description="Basic and acidic residues" evidence="1">
    <location>
        <begin position="57"/>
        <end position="67"/>
    </location>
</feature>
<feature type="region of interest" description="Disordered" evidence="1">
    <location>
        <begin position="57"/>
        <end position="76"/>
    </location>
</feature>
<dbReference type="EMBL" id="CYSD01000032">
    <property type="protein sequence ID" value="CUH78724.1"/>
    <property type="molecule type" value="Genomic_DNA"/>
</dbReference>
<name>A0A0P1GSS6_9RHOB</name>
<keyword evidence="2" id="KW-1133">Transmembrane helix</keyword>
<gene>
    <name evidence="3" type="ORF">TRM7557_02015</name>
</gene>